<dbReference type="Pfam" id="PF00842">
    <property type="entry name" value="Ala_racemase_C"/>
    <property type="match status" value="1"/>
</dbReference>
<dbReference type="GO" id="GO:0030170">
    <property type="term" value="F:pyridoxal phosphate binding"/>
    <property type="evidence" value="ECO:0007669"/>
    <property type="project" value="TreeGrafter"/>
</dbReference>
<evidence type="ECO:0000313" key="5">
    <source>
        <dbReference type="EMBL" id="MPN50752.1"/>
    </source>
</evidence>
<sequence length="103" mass="10987">MVAVIAVGYGDGLDERLAGTDAPVLVTRAGAEARYLCICMDQSMIDVSGIDCRVGDEVTLWGRTSGGAFLSAQRVGAAIGHEGVYFHSRLSHRVERVYINTKG</sequence>
<dbReference type="GO" id="GO:0008784">
    <property type="term" value="F:alanine racemase activity"/>
    <property type="evidence" value="ECO:0007669"/>
    <property type="project" value="UniProtKB-EC"/>
</dbReference>
<feature type="domain" description="Alanine racemase C-terminal" evidence="4">
    <location>
        <begin position="2"/>
        <end position="99"/>
    </location>
</feature>
<dbReference type="InterPro" id="IPR009006">
    <property type="entry name" value="Ala_racemase/Decarboxylase_C"/>
</dbReference>
<dbReference type="EMBL" id="VSSQ01115206">
    <property type="protein sequence ID" value="MPN50752.1"/>
    <property type="molecule type" value="Genomic_DNA"/>
</dbReference>
<dbReference type="InterPro" id="IPR011079">
    <property type="entry name" value="Ala_racemase_C"/>
</dbReference>
<keyword evidence="3 5" id="KW-0413">Isomerase</keyword>
<dbReference type="AlphaFoldDB" id="A0A645IIT6"/>
<name>A0A645IIT6_9ZZZZ</name>
<comment type="cofactor">
    <cofactor evidence="1">
        <name>pyridoxal 5'-phosphate</name>
        <dbReference type="ChEBI" id="CHEBI:597326"/>
    </cofactor>
</comment>
<gene>
    <name evidence="5" type="ORF">SDC9_198385</name>
</gene>
<dbReference type="Gene3D" id="2.40.37.10">
    <property type="entry name" value="Lyase, Ornithine Decarboxylase, Chain A, domain 1"/>
    <property type="match status" value="1"/>
</dbReference>
<dbReference type="GO" id="GO:0005829">
    <property type="term" value="C:cytosol"/>
    <property type="evidence" value="ECO:0007669"/>
    <property type="project" value="TreeGrafter"/>
</dbReference>
<dbReference type="SMART" id="SM01005">
    <property type="entry name" value="Ala_racemase_C"/>
    <property type="match status" value="1"/>
</dbReference>
<accession>A0A645IIT6</accession>
<evidence type="ECO:0000256" key="2">
    <source>
        <dbReference type="ARBA" id="ARBA00022898"/>
    </source>
</evidence>
<dbReference type="PANTHER" id="PTHR30511">
    <property type="entry name" value="ALANINE RACEMASE"/>
    <property type="match status" value="1"/>
</dbReference>
<dbReference type="SUPFAM" id="SSF50621">
    <property type="entry name" value="Alanine racemase C-terminal domain-like"/>
    <property type="match status" value="1"/>
</dbReference>
<evidence type="ECO:0000256" key="1">
    <source>
        <dbReference type="ARBA" id="ARBA00001933"/>
    </source>
</evidence>
<dbReference type="EC" id="5.1.1.1" evidence="5"/>
<organism evidence="5">
    <name type="scientific">bioreactor metagenome</name>
    <dbReference type="NCBI Taxonomy" id="1076179"/>
    <lineage>
        <taxon>unclassified sequences</taxon>
        <taxon>metagenomes</taxon>
        <taxon>ecological metagenomes</taxon>
    </lineage>
</organism>
<protein>
    <submittedName>
        <fullName evidence="5">Alanine racemase</fullName>
        <ecNumber evidence="5">5.1.1.1</ecNumber>
    </submittedName>
</protein>
<proteinExistence type="predicted"/>
<reference evidence="5" key="1">
    <citation type="submission" date="2019-08" db="EMBL/GenBank/DDBJ databases">
        <authorList>
            <person name="Kucharzyk K."/>
            <person name="Murdoch R.W."/>
            <person name="Higgins S."/>
            <person name="Loffler F."/>
        </authorList>
    </citation>
    <scope>NUCLEOTIDE SEQUENCE</scope>
</reference>
<dbReference type="InterPro" id="IPR000821">
    <property type="entry name" value="Ala_racemase"/>
</dbReference>
<keyword evidence="2" id="KW-0663">Pyridoxal phosphate</keyword>
<dbReference type="PANTHER" id="PTHR30511:SF0">
    <property type="entry name" value="ALANINE RACEMASE, CATABOLIC-RELATED"/>
    <property type="match status" value="1"/>
</dbReference>
<evidence type="ECO:0000259" key="4">
    <source>
        <dbReference type="SMART" id="SM01005"/>
    </source>
</evidence>
<comment type="caution">
    <text evidence="5">The sequence shown here is derived from an EMBL/GenBank/DDBJ whole genome shotgun (WGS) entry which is preliminary data.</text>
</comment>
<evidence type="ECO:0000256" key="3">
    <source>
        <dbReference type="ARBA" id="ARBA00023235"/>
    </source>
</evidence>